<keyword evidence="1" id="KW-0472">Membrane</keyword>
<dbReference type="InterPro" id="IPR036869">
    <property type="entry name" value="J_dom_sf"/>
</dbReference>
<dbReference type="Pfam" id="PF00226">
    <property type="entry name" value="DnaJ"/>
    <property type="match status" value="1"/>
</dbReference>
<dbReference type="SUPFAM" id="SSF46565">
    <property type="entry name" value="Chaperone J-domain"/>
    <property type="match status" value="1"/>
</dbReference>
<dbReference type="CDD" id="cd06257">
    <property type="entry name" value="DnaJ"/>
    <property type="match status" value="1"/>
</dbReference>
<keyword evidence="1" id="KW-0812">Transmembrane</keyword>
<dbReference type="PANTHER" id="PTHR43948">
    <property type="entry name" value="DNAJ HOMOLOG SUBFAMILY B"/>
    <property type="match status" value="1"/>
</dbReference>
<dbReference type="InterPro" id="IPR018253">
    <property type="entry name" value="DnaJ_domain_CS"/>
</dbReference>
<dbReference type="OMA" id="FMNGCRS"/>
<evidence type="ECO:0000259" key="2">
    <source>
        <dbReference type="PROSITE" id="PS50076"/>
    </source>
</evidence>
<keyword evidence="1" id="KW-1133">Transmembrane helix</keyword>
<dbReference type="AlphaFoldDB" id="A0A8J5XLX7"/>
<organism evidence="3 4">
    <name type="scientific">Diacronema lutheri</name>
    <name type="common">Unicellular marine alga</name>
    <name type="synonym">Monochrysis lutheri</name>
    <dbReference type="NCBI Taxonomy" id="2081491"/>
    <lineage>
        <taxon>Eukaryota</taxon>
        <taxon>Haptista</taxon>
        <taxon>Haptophyta</taxon>
        <taxon>Pavlovophyceae</taxon>
        <taxon>Pavlovales</taxon>
        <taxon>Pavlovaceae</taxon>
        <taxon>Diacronema</taxon>
    </lineage>
</organism>
<name>A0A8J5XLX7_DIALT</name>
<feature type="domain" description="J" evidence="2">
    <location>
        <begin position="71"/>
        <end position="136"/>
    </location>
</feature>
<proteinExistence type="predicted"/>
<evidence type="ECO:0000313" key="3">
    <source>
        <dbReference type="EMBL" id="KAG8466456.1"/>
    </source>
</evidence>
<sequence>MSTAGAEGSQAEALDFVIYLFVLGPIVEFCLKSKRVNTGNDRRRGIALAIAILALVAAVKVGIDLSSREPNYFEKLEVPTTASFTDIKRAYRTKSLEMHPDKNPEDPSAQDKFTQMRTAYEVLSDSRLRDIYNKFGTWGIEEDKTNAAGGQWAMMAVFYVIWVVVSFLLTMGKPNTQARVWVYTGLVALAIFEYQTRIVGADYLAGLLPMMTTCEKIEVLHKLFPPFMHGAKMIGQVIFVDPEAYNKVLIESLHDKVNQLALMVRTVQLELEGLKASGGVARGGGGAAGARARAADAGADAPLSDLFATKAPSADGEAAVKPLHPSLTGAQPGAADAGAAAGGAQQAAQRGGSQKLTNVVYFFAIYFAFQWLVGRSD</sequence>
<dbReference type="Proteomes" id="UP000751190">
    <property type="component" value="Unassembled WGS sequence"/>
</dbReference>
<dbReference type="PROSITE" id="PS00636">
    <property type="entry name" value="DNAJ_1"/>
    <property type="match status" value="1"/>
</dbReference>
<comment type="caution">
    <text evidence="3">The sequence shown here is derived from an EMBL/GenBank/DDBJ whole genome shotgun (WGS) entry which is preliminary data.</text>
</comment>
<gene>
    <name evidence="3" type="ORF">KFE25_002212</name>
</gene>
<dbReference type="PRINTS" id="PR00625">
    <property type="entry name" value="JDOMAIN"/>
</dbReference>
<keyword evidence="4" id="KW-1185">Reference proteome</keyword>
<dbReference type="PANTHER" id="PTHR43948:SF10">
    <property type="entry name" value="MRJ, ISOFORM E"/>
    <property type="match status" value="1"/>
</dbReference>
<feature type="transmembrane region" description="Helical" evidence="1">
    <location>
        <begin position="152"/>
        <end position="171"/>
    </location>
</feature>
<feature type="transmembrane region" description="Helical" evidence="1">
    <location>
        <begin position="16"/>
        <end position="33"/>
    </location>
</feature>
<accession>A0A8J5XLX7</accession>
<evidence type="ECO:0000256" key="1">
    <source>
        <dbReference type="SAM" id="Phobius"/>
    </source>
</evidence>
<dbReference type="SMART" id="SM00271">
    <property type="entry name" value="DnaJ"/>
    <property type="match status" value="1"/>
</dbReference>
<dbReference type="Gene3D" id="1.10.287.110">
    <property type="entry name" value="DnaJ domain"/>
    <property type="match status" value="1"/>
</dbReference>
<dbReference type="OrthoDB" id="552049at2759"/>
<reference evidence="3" key="1">
    <citation type="submission" date="2021-05" db="EMBL/GenBank/DDBJ databases">
        <title>The genome of the haptophyte Pavlova lutheri (Diacronema luteri, Pavlovales) - a model for lipid biosynthesis in eukaryotic algae.</title>
        <authorList>
            <person name="Hulatt C.J."/>
            <person name="Posewitz M.C."/>
        </authorList>
    </citation>
    <scope>NUCLEOTIDE SEQUENCE</scope>
    <source>
        <strain evidence="3">NIVA-4/92</strain>
    </source>
</reference>
<dbReference type="EMBL" id="JAGTXO010000008">
    <property type="protein sequence ID" value="KAG8466456.1"/>
    <property type="molecule type" value="Genomic_DNA"/>
</dbReference>
<dbReference type="PROSITE" id="PS50076">
    <property type="entry name" value="DNAJ_2"/>
    <property type="match status" value="1"/>
</dbReference>
<protein>
    <recommendedName>
        <fullName evidence="2">J domain-containing protein</fullName>
    </recommendedName>
</protein>
<evidence type="ECO:0000313" key="4">
    <source>
        <dbReference type="Proteomes" id="UP000751190"/>
    </source>
</evidence>
<feature type="transmembrane region" description="Helical" evidence="1">
    <location>
        <begin position="356"/>
        <end position="373"/>
    </location>
</feature>
<dbReference type="InterPro" id="IPR001623">
    <property type="entry name" value="DnaJ_domain"/>
</dbReference>
<feature type="transmembrane region" description="Helical" evidence="1">
    <location>
        <begin position="45"/>
        <end position="63"/>
    </location>
</feature>